<evidence type="ECO:0000256" key="1">
    <source>
        <dbReference type="SAM" id="MobiDB-lite"/>
    </source>
</evidence>
<organism evidence="2">
    <name type="scientific">Rhodosorus marinus</name>
    <dbReference type="NCBI Taxonomy" id="101924"/>
    <lineage>
        <taxon>Eukaryota</taxon>
        <taxon>Rhodophyta</taxon>
        <taxon>Stylonematophyceae</taxon>
        <taxon>Stylonematales</taxon>
        <taxon>Stylonemataceae</taxon>
        <taxon>Rhodosorus</taxon>
    </lineage>
</organism>
<proteinExistence type="predicted"/>
<feature type="compositionally biased region" description="Polar residues" evidence="1">
    <location>
        <begin position="192"/>
        <end position="204"/>
    </location>
</feature>
<evidence type="ECO:0000313" key="2">
    <source>
        <dbReference type="EMBL" id="CAE0032349.1"/>
    </source>
</evidence>
<gene>
    <name evidence="2" type="ORF">RMAR00112_LOCUS288</name>
</gene>
<dbReference type="AlphaFoldDB" id="A0A7S2Z8U9"/>
<sequence>MKLEVWPLFVATGKERAVHLLSTELVINFRENLRANLSPHHDAPSKLKRECSPGPRTLLIPKQWLCVLTMPTSFFERGLAVNTIVTSTCEPRKSAYWRWKYPKRLILERPEALVSDLSFSDSLLPSECSSEAFISCPSSILPNRLFTSGNFTHPKNYRTFAGKRLTSFPSCWLNAGESSYVGNELLPQEQTSQGACAQQPSFGGQNPPVRERPIQTLPHLRRPHMLWILNQSSVVSK</sequence>
<feature type="region of interest" description="Disordered" evidence="1">
    <location>
        <begin position="192"/>
        <end position="212"/>
    </location>
</feature>
<accession>A0A7S2Z8U9</accession>
<reference evidence="2" key="1">
    <citation type="submission" date="2021-01" db="EMBL/GenBank/DDBJ databases">
        <authorList>
            <person name="Corre E."/>
            <person name="Pelletier E."/>
            <person name="Niang G."/>
            <person name="Scheremetjew M."/>
            <person name="Finn R."/>
            <person name="Kale V."/>
            <person name="Holt S."/>
            <person name="Cochrane G."/>
            <person name="Meng A."/>
            <person name="Brown T."/>
            <person name="Cohen L."/>
        </authorList>
    </citation>
    <scope>NUCLEOTIDE SEQUENCE</scope>
    <source>
        <strain evidence="2">CCMP 769</strain>
    </source>
</reference>
<protein>
    <submittedName>
        <fullName evidence="2">Uncharacterized protein</fullName>
    </submittedName>
</protein>
<name>A0A7S2Z8U9_9RHOD</name>
<dbReference type="EMBL" id="HBHW01000403">
    <property type="protein sequence ID" value="CAE0032349.1"/>
    <property type="molecule type" value="Transcribed_RNA"/>
</dbReference>